<gene>
    <name evidence="6" type="ORF">G0Q06_08900</name>
</gene>
<dbReference type="EMBL" id="JAAGNX010000002">
    <property type="protein sequence ID" value="NDV62567.1"/>
    <property type="molecule type" value="Genomic_DNA"/>
</dbReference>
<reference evidence="6 7" key="1">
    <citation type="submission" date="2020-02" db="EMBL/GenBank/DDBJ databases">
        <title>Albibacoteraceae fam. nov., the first described family within the subdivision 4 Verrucomicrobia.</title>
        <authorList>
            <person name="Xi F."/>
        </authorList>
    </citation>
    <scope>NUCLEOTIDE SEQUENCE [LARGE SCALE GENOMIC DNA]</scope>
    <source>
        <strain evidence="6 7">CK1056</strain>
    </source>
</reference>
<dbReference type="RefSeq" id="WP_163964650.1">
    <property type="nucleotide sequence ID" value="NZ_JAAGNX010000002.1"/>
</dbReference>
<keyword evidence="2 6" id="KW-0032">Aminotransferase</keyword>
<evidence type="ECO:0000259" key="5">
    <source>
        <dbReference type="Pfam" id="PF00155"/>
    </source>
</evidence>
<comment type="cofactor">
    <cofactor evidence="1">
        <name>pyridoxal 5'-phosphate</name>
        <dbReference type="ChEBI" id="CHEBI:597326"/>
    </cofactor>
</comment>
<proteinExistence type="predicted"/>
<dbReference type="GO" id="GO:1901605">
    <property type="term" value="P:alpha-amino acid metabolic process"/>
    <property type="evidence" value="ECO:0007669"/>
    <property type="project" value="TreeGrafter"/>
</dbReference>
<dbReference type="PANTHER" id="PTHR42790:SF19">
    <property type="entry name" value="KYNURENINE_ALPHA-AMINOADIPATE AMINOTRANSFERASE, MITOCHONDRIAL"/>
    <property type="match status" value="1"/>
</dbReference>
<dbReference type="Pfam" id="PF00155">
    <property type="entry name" value="Aminotran_1_2"/>
    <property type="match status" value="1"/>
</dbReference>
<dbReference type="InterPro" id="IPR015424">
    <property type="entry name" value="PyrdxlP-dep_Trfase"/>
</dbReference>
<dbReference type="Proteomes" id="UP000478417">
    <property type="component" value="Unassembled WGS sequence"/>
</dbReference>
<protein>
    <submittedName>
        <fullName evidence="6">PLP-dependent aminotransferase family protein</fullName>
    </submittedName>
</protein>
<dbReference type="AlphaFoldDB" id="A0A6B2M3B1"/>
<dbReference type="InterPro" id="IPR050859">
    <property type="entry name" value="Class-I_PLP-dep_aminotransf"/>
</dbReference>
<keyword evidence="3 6" id="KW-0808">Transferase</keyword>
<dbReference type="CDD" id="cd00609">
    <property type="entry name" value="AAT_like"/>
    <property type="match status" value="1"/>
</dbReference>
<comment type="caution">
    <text evidence="6">The sequence shown here is derived from an EMBL/GenBank/DDBJ whole genome shotgun (WGS) entry which is preliminary data.</text>
</comment>
<dbReference type="PANTHER" id="PTHR42790">
    <property type="entry name" value="AMINOTRANSFERASE"/>
    <property type="match status" value="1"/>
</dbReference>
<dbReference type="GO" id="GO:0008483">
    <property type="term" value="F:transaminase activity"/>
    <property type="evidence" value="ECO:0007669"/>
    <property type="project" value="UniProtKB-KW"/>
</dbReference>
<organism evidence="6 7">
    <name type="scientific">Oceanipulchritudo coccoides</name>
    <dbReference type="NCBI Taxonomy" id="2706888"/>
    <lineage>
        <taxon>Bacteria</taxon>
        <taxon>Pseudomonadati</taxon>
        <taxon>Verrucomicrobiota</taxon>
        <taxon>Opitutia</taxon>
        <taxon>Puniceicoccales</taxon>
        <taxon>Oceanipulchritudinaceae</taxon>
        <taxon>Oceanipulchritudo</taxon>
    </lineage>
</organism>
<dbReference type="InterPro" id="IPR004839">
    <property type="entry name" value="Aminotransferase_I/II_large"/>
</dbReference>
<dbReference type="GO" id="GO:0030170">
    <property type="term" value="F:pyridoxal phosphate binding"/>
    <property type="evidence" value="ECO:0007669"/>
    <property type="project" value="InterPro"/>
</dbReference>
<evidence type="ECO:0000313" key="6">
    <source>
        <dbReference type="EMBL" id="NDV62567.1"/>
    </source>
</evidence>
<keyword evidence="7" id="KW-1185">Reference proteome</keyword>
<accession>A0A6B2M3B1</accession>
<name>A0A6B2M3B1_9BACT</name>
<feature type="domain" description="Aminotransferase class I/classII large" evidence="5">
    <location>
        <begin position="59"/>
        <end position="417"/>
    </location>
</feature>
<evidence type="ECO:0000256" key="2">
    <source>
        <dbReference type="ARBA" id="ARBA00022576"/>
    </source>
</evidence>
<dbReference type="InterPro" id="IPR015421">
    <property type="entry name" value="PyrdxlP-dep_Trfase_major"/>
</dbReference>
<evidence type="ECO:0000256" key="1">
    <source>
        <dbReference type="ARBA" id="ARBA00001933"/>
    </source>
</evidence>
<sequence length="427" mass="46736">MSVERPESRLSFSTLGSCARGIDSVITRLMAAKLAQPEMLSLAAGFTDNGLLPQELVGEAVAHLAGTEKKAHFQYGMNRGRPGLRNCVIDLLKTYPGEASLSLSPENILITNGSQQGLYILVQMLCDPGDIVLVESPSYFVFLELLKGLGVKAVSIPMDAEGRIDADGLQALIDTYKADGIFDRVKLVYLMGAYANPSTRCIDESEKAALAGVLHALERPIPVIEDMAYRELYFEEPFPARSLLAMSEWDDYPVIYAGTFTKPFATGMKVGFIVSRDRECLDTVASIKGHQDFGTAHFPQAILEYVLSSGAYSAHLSHIRQAYMKKRDLLESALEEHGFRDAGWSWQQPRGGLLLWARGPEGTDTRIGSAFHRICLEKEILYVPGDLCFAEGSPHGHVRLSFGALESALIPEAARRFCEAALAAEKG</sequence>
<dbReference type="SUPFAM" id="SSF53383">
    <property type="entry name" value="PLP-dependent transferases"/>
    <property type="match status" value="1"/>
</dbReference>
<dbReference type="Gene3D" id="3.40.640.10">
    <property type="entry name" value="Type I PLP-dependent aspartate aminotransferase-like (Major domain)"/>
    <property type="match status" value="1"/>
</dbReference>
<dbReference type="InterPro" id="IPR015422">
    <property type="entry name" value="PyrdxlP-dep_Trfase_small"/>
</dbReference>
<evidence type="ECO:0000256" key="3">
    <source>
        <dbReference type="ARBA" id="ARBA00022679"/>
    </source>
</evidence>
<evidence type="ECO:0000313" key="7">
    <source>
        <dbReference type="Proteomes" id="UP000478417"/>
    </source>
</evidence>
<evidence type="ECO:0000256" key="4">
    <source>
        <dbReference type="ARBA" id="ARBA00022898"/>
    </source>
</evidence>
<dbReference type="Gene3D" id="3.90.1150.10">
    <property type="entry name" value="Aspartate Aminotransferase, domain 1"/>
    <property type="match status" value="1"/>
</dbReference>
<keyword evidence="4" id="KW-0663">Pyridoxal phosphate</keyword>